<name>A0ACB9CQF4_ARCLA</name>
<protein>
    <submittedName>
        <fullName evidence="1">Uncharacterized protein</fullName>
    </submittedName>
</protein>
<evidence type="ECO:0000313" key="1">
    <source>
        <dbReference type="EMBL" id="KAI3736460.1"/>
    </source>
</evidence>
<evidence type="ECO:0000313" key="2">
    <source>
        <dbReference type="Proteomes" id="UP001055879"/>
    </source>
</evidence>
<accession>A0ACB9CQF4</accession>
<gene>
    <name evidence="1" type="ORF">L6452_16001</name>
</gene>
<proteinExistence type="predicted"/>
<dbReference type="EMBL" id="CM042050">
    <property type="protein sequence ID" value="KAI3736460.1"/>
    <property type="molecule type" value="Genomic_DNA"/>
</dbReference>
<reference evidence="1 2" key="2">
    <citation type="journal article" date="2022" name="Mol. Ecol. Resour.">
        <title>The genomes of chicory, endive, great burdock and yacon provide insights into Asteraceae paleo-polyploidization history and plant inulin production.</title>
        <authorList>
            <person name="Fan W."/>
            <person name="Wang S."/>
            <person name="Wang H."/>
            <person name="Wang A."/>
            <person name="Jiang F."/>
            <person name="Liu H."/>
            <person name="Zhao H."/>
            <person name="Xu D."/>
            <person name="Zhang Y."/>
        </authorList>
    </citation>
    <scope>NUCLEOTIDE SEQUENCE [LARGE SCALE GENOMIC DNA]</scope>
    <source>
        <strain evidence="2">cv. Niubang</strain>
    </source>
</reference>
<comment type="caution">
    <text evidence="1">The sequence shown here is derived from an EMBL/GenBank/DDBJ whole genome shotgun (WGS) entry which is preliminary data.</text>
</comment>
<reference evidence="2" key="1">
    <citation type="journal article" date="2022" name="Mol. Ecol. Resour.">
        <title>The genomes of chicory, endive, great burdock and yacon provide insights into Asteraceae palaeo-polyploidization history and plant inulin production.</title>
        <authorList>
            <person name="Fan W."/>
            <person name="Wang S."/>
            <person name="Wang H."/>
            <person name="Wang A."/>
            <person name="Jiang F."/>
            <person name="Liu H."/>
            <person name="Zhao H."/>
            <person name="Xu D."/>
            <person name="Zhang Y."/>
        </authorList>
    </citation>
    <scope>NUCLEOTIDE SEQUENCE [LARGE SCALE GENOMIC DNA]</scope>
    <source>
        <strain evidence="2">cv. Niubang</strain>
    </source>
</reference>
<keyword evidence="2" id="KW-1185">Reference proteome</keyword>
<sequence length="211" mass="23808">MDTGLQQGWAQVFSKDGHRSSTRYKVQDVPFVLRCFGLKYKYNVLEGDLQASSAPEDMRTSSASRERSSAAEGLRGLRIFPKMLRRLSSIRFERCTPTLSSSADLRLHRTFFGEKQVQIAPTIASFKRKIPPENEASPSPNTSSQPHPPSSSQTSPHSARESFWFRQKTPANGEYLTPTPPPPPPPPHTHTHTHKNHFPRKFAHKVPLLKL</sequence>
<organism evidence="1 2">
    <name type="scientific">Arctium lappa</name>
    <name type="common">Greater burdock</name>
    <name type="synonym">Lappa major</name>
    <dbReference type="NCBI Taxonomy" id="4217"/>
    <lineage>
        <taxon>Eukaryota</taxon>
        <taxon>Viridiplantae</taxon>
        <taxon>Streptophyta</taxon>
        <taxon>Embryophyta</taxon>
        <taxon>Tracheophyta</taxon>
        <taxon>Spermatophyta</taxon>
        <taxon>Magnoliopsida</taxon>
        <taxon>eudicotyledons</taxon>
        <taxon>Gunneridae</taxon>
        <taxon>Pentapetalae</taxon>
        <taxon>asterids</taxon>
        <taxon>campanulids</taxon>
        <taxon>Asterales</taxon>
        <taxon>Asteraceae</taxon>
        <taxon>Carduoideae</taxon>
        <taxon>Cardueae</taxon>
        <taxon>Arctiinae</taxon>
        <taxon>Arctium</taxon>
    </lineage>
</organism>
<dbReference type="Proteomes" id="UP001055879">
    <property type="component" value="Linkage Group LG04"/>
</dbReference>